<dbReference type="CDD" id="cd00087">
    <property type="entry name" value="FReD"/>
    <property type="match status" value="1"/>
</dbReference>
<dbReference type="InterPro" id="IPR003609">
    <property type="entry name" value="Pan_app"/>
</dbReference>
<dbReference type="SUPFAM" id="SSF57414">
    <property type="entry name" value="Hairpin loop containing domain-like"/>
    <property type="match status" value="1"/>
</dbReference>
<dbReference type="InterPro" id="IPR050373">
    <property type="entry name" value="Fibrinogen_C-term_domain"/>
</dbReference>
<sequence>MYRRLPPLEIPTSYTDAAMFVIDQCKTASECTLSCQRYKYYCEAVVYDSEGKTCELHASSLLNYTSATSPNNLTYYESLCAFTSPVRSNDCPDVNELGLKDCQEINERGFRQPGLYNIRNPDPNQYGCLAVWCDFDAESGWTVIQRRENGDVDFSRTWADYYYGFGNYSGDYWFGNLYIHELTDIASSKLNIVMRSWEDVEVVANYSQFSVGNYAERYKLTVSGYTGNAGDALANHTGLAFSTKDKTFPNNCSQTFEAGWWYATEGECFKCNLNGRLANSSYSDEYNAVWEGENFTFSTALKYIVMRVSRDG</sequence>
<dbReference type="Gene3D" id="3.90.215.10">
    <property type="entry name" value="Gamma Fibrinogen, chain A, domain 1"/>
    <property type="match status" value="1"/>
</dbReference>
<dbReference type="InterPro" id="IPR002181">
    <property type="entry name" value="Fibrinogen_a/b/g_C_dom"/>
</dbReference>
<organism evidence="3 4">
    <name type="scientific">Bugula neritina</name>
    <name type="common">Brown bryozoan</name>
    <name type="synonym">Sertularia neritina</name>
    <dbReference type="NCBI Taxonomy" id="10212"/>
    <lineage>
        <taxon>Eukaryota</taxon>
        <taxon>Metazoa</taxon>
        <taxon>Spiralia</taxon>
        <taxon>Lophotrochozoa</taxon>
        <taxon>Bryozoa</taxon>
        <taxon>Gymnolaemata</taxon>
        <taxon>Cheilostomatida</taxon>
        <taxon>Flustrina</taxon>
        <taxon>Buguloidea</taxon>
        <taxon>Bugulidae</taxon>
        <taxon>Bugula</taxon>
    </lineage>
</organism>
<feature type="domain" description="Fibrinogen C-terminal" evidence="2">
    <location>
        <begin position="93"/>
        <end position="312"/>
    </location>
</feature>
<dbReference type="OrthoDB" id="7735550at2759"/>
<dbReference type="GO" id="GO:0005615">
    <property type="term" value="C:extracellular space"/>
    <property type="evidence" value="ECO:0007669"/>
    <property type="project" value="TreeGrafter"/>
</dbReference>
<evidence type="ECO:0000313" key="3">
    <source>
        <dbReference type="EMBL" id="KAF6034038.1"/>
    </source>
</evidence>
<dbReference type="PROSITE" id="PS50948">
    <property type="entry name" value="PAN"/>
    <property type="match status" value="1"/>
</dbReference>
<reference evidence="3" key="1">
    <citation type="submission" date="2020-06" db="EMBL/GenBank/DDBJ databases">
        <title>Draft genome of Bugula neritina, a colonial animal packing powerful symbionts and potential medicines.</title>
        <authorList>
            <person name="Rayko M."/>
        </authorList>
    </citation>
    <scope>NUCLEOTIDE SEQUENCE [LARGE SCALE GENOMIC DNA]</scope>
    <source>
        <strain evidence="3">Kwan_BN1</strain>
    </source>
</reference>
<dbReference type="SMART" id="SM00186">
    <property type="entry name" value="FBG"/>
    <property type="match status" value="1"/>
</dbReference>
<dbReference type="Pfam" id="PF00147">
    <property type="entry name" value="Fibrinogen_C"/>
    <property type="match status" value="1"/>
</dbReference>
<keyword evidence="4" id="KW-1185">Reference proteome</keyword>
<dbReference type="SUPFAM" id="SSF56496">
    <property type="entry name" value="Fibrinogen C-terminal domain-like"/>
    <property type="match status" value="1"/>
</dbReference>
<accession>A0A7J7K8U2</accession>
<comment type="caution">
    <text evidence="3">The sequence shown here is derived from an EMBL/GenBank/DDBJ whole genome shotgun (WGS) entry which is preliminary data.</text>
</comment>
<dbReference type="EMBL" id="VXIV02001171">
    <property type="protein sequence ID" value="KAF6034038.1"/>
    <property type="molecule type" value="Genomic_DNA"/>
</dbReference>
<dbReference type="AlphaFoldDB" id="A0A7J7K8U2"/>
<dbReference type="Pfam" id="PF00024">
    <property type="entry name" value="PAN_1"/>
    <property type="match status" value="1"/>
</dbReference>
<dbReference type="PANTHER" id="PTHR19143">
    <property type="entry name" value="FIBRINOGEN/TENASCIN/ANGIOPOEITIN"/>
    <property type="match status" value="1"/>
</dbReference>
<evidence type="ECO:0000259" key="2">
    <source>
        <dbReference type="PROSITE" id="PS51406"/>
    </source>
</evidence>
<evidence type="ECO:0000313" key="4">
    <source>
        <dbReference type="Proteomes" id="UP000593567"/>
    </source>
</evidence>
<protein>
    <recommendedName>
        <fullName evidence="5">Fibrinogen C-terminal domain-containing protein</fullName>
    </recommendedName>
</protein>
<evidence type="ECO:0008006" key="5">
    <source>
        <dbReference type="Google" id="ProtNLM"/>
    </source>
</evidence>
<dbReference type="PROSITE" id="PS51406">
    <property type="entry name" value="FIBRINOGEN_C_2"/>
    <property type="match status" value="1"/>
</dbReference>
<name>A0A7J7K8U2_BUGNE</name>
<gene>
    <name evidence="3" type="ORF">EB796_007652</name>
</gene>
<proteinExistence type="predicted"/>
<feature type="domain" description="Apple" evidence="1">
    <location>
        <begin position="1"/>
        <end position="80"/>
    </location>
</feature>
<dbReference type="InterPro" id="IPR036056">
    <property type="entry name" value="Fibrinogen-like_C"/>
</dbReference>
<dbReference type="InterPro" id="IPR014716">
    <property type="entry name" value="Fibrinogen_a/b/g_C_1"/>
</dbReference>
<evidence type="ECO:0000259" key="1">
    <source>
        <dbReference type="PROSITE" id="PS50948"/>
    </source>
</evidence>
<dbReference type="Proteomes" id="UP000593567">
    <property type="component" value="Unassembled WGS sequence"/>
</dbReference>